<evidence type="ECO:0008006" key="8">
    <source>
        <dbReference type="Google" id="ProtNLM"/>
    </source>
</evidence>
<feature type="repeat" description="TPR" evidence="3">
    <location>
        <begin position="943"/>
        <end position="976"/>
    </location>
</feature>
<dbReference type="SUPFAM" id="SSF48452">
    <property type="entry name" value="TPR-like"/>
    <property type="match status" value="2"/>
</dbReference>
<evidence type="ECO:0000313" key="6">
    <source>
        <dbReference type="EMBL" id="GAA4250250.1"/>
    </source>
</evidence>
<keyword evidence="7" id="KW-1185">Reference proteome</keyword>
<dbReference type="Pfam" id="PF13424">
    <property type="entry name" value="TPR_12"/>
    <property type="match status" value="3"/>
</dbReference>
<sequence length="1148" mass="123827">MALTVSDSVVRLTGADVDVSAPHGGVRHGLRSALQDVRLERTRRGGVAVVREVEAEPGGAPGLVSLRRAGELLAESFLPAPVAEALRGLLERATRDFVALRIGVDAPGLAALPWEALPDPVDGLPLALHPHVIVYRRSALTTPARLAGPLRIVVAIASPDTGGGPLLDYEHELRAVLAAVRQARRYDARVEVVPFATTRAIRAALDLPGGAHVLHISAHGKPGALLLENEDGTAREVTAEELIAEAIPPGKMPPVLALAACYTDVDGEQQGTSFAAQLAARGVCAVIGTQTSVTDRYATMLLAQVYAELACSGDPDVVRAVSEARRLVQQTLLAGGDRVLAAMDEWGVVTLLANAPSIPVIDLRLPLQPVPAPRAAEWGRVAARPVGQFVGRRTLQRRLPALLAGDEQAGLVLHGIGGVGKTTLAAEVLRRTVEADPSWRVASLYGPLTADAVLAEVAAVARRELLLRQTVAGPATVAAQTAARIDVPWADRLALLHDHVLHEIPILLVLDNFEDNLAPDTHVLTDPGLAGLLAAWVSAPARSRVLVTSRHPFAQPDSAQLLAVPVGPLSAAETGKLLWSLPHVDRHATSAAVTERVWRAVGGHPRSLEYLDALLGQGQARFDDITDRLTKAVATRLGPEDSAAWLAQERTLDAALADTVTLAADDVLLADHLRHLATVPGAVELLMAISVYREPVPVGALHLDADVLVTLVRSSLVHQDPVGDLVFMHRWTATELHRYSGTATDSLLRAHRAAARHWLDLGEDLHDLTEARFHLLAAGDLDAADKVTATLCTQLENTGAWDRATALIHDTLRWLPPEAGNYPGYLHQLGTLAHHRGDYTEAERRYRQSVAVREPRGDQVGAAVSYYQIAILAYHRGDYTEAERRYRLALTVFEQANDLERVGSVHHQLGVLAEAKGDLDEAGRQYYQALDIFERLSKQARLADTYGQLGSLAHHHGDFDEAERRYRQALDLTEPLGDLAGVAITTHQLGMLAHDQGDLDEAERRYLHAVTLLERLGHLAGVVATYHQLGLLARARGDHTEAERRYRQSLAIEQQLGNRAGIATSLSQLGNMYAETDRPYEAVEFHIQAAVIRVAIGKSDAARSFQRLVRLRPVVGEDTFAGIAARLLGQDGRDNLIEVLDSLVKEEA</sequence>
<protein>
    <recommendedName>
        <fullName evidence="8">CHAT domain-containing protein</fullName>
    </recommendedName>
</protein>
<feature type="domain" description="CHAT" evidence="4">
    <location>
        <begin position="68"/>
        <end position="330"/>
    </location>
</feature>
<feature type="repeat" description="TPR" evidence="3">
    <location>
        <begin position="1023"/>
        <end position="1056"/>
    </location>
</feature>
<feature type="domain" description="Orc1-like AAA ATPase" evidence="5">
    <location>
        <begin position="388"/>
        <end position="516"/>
    </location>
</feature>
<proteinExistence type="predicted"/>
<evidence type="ECO:0000256" key="1">
    <source>
        <dbReference type="ARBA" id="ARBA00022737"/>
    </source>
</evidence>
<evidence type="ECO:0000256" key="2">
    <source>
        <dbReference type="ARBA" id="ARBA00022803"/>
    </source>
</evidence>
<dbReference type="Pfam" id="PF13374">
    <property type="entry name" value="TPR_10"/>
    <property type="match status" value="1"/>
</dbReference>
<dbReference type="SMART" id="SM00028">
    <property type="entry name" value="TPR"/>
    <property type="match status" value="7"/>
</dbReference>
<dbReference type="InterPro" id="IPR041664">
    <property type="entry name" value="AAA_16"/>
</dbReference>
<dbReference type="InterPro" id="IPR011990">
    <property type="entry name" value="TPR-like_helical_dom_sf"/>
</dbReference>
<dbReference type="RefSeq" id="WP_345128337.1">
    <property type="nucleotide sequence ID" value="NZ_BAABAT010000009.1"/>
</dbReference>
<keyword evidence="2 3" id="KW-0802">TPR repeat</keyword>
<evidence type="ECO:0000259" key="5">
    <source>
        <dbReference type="Pfam" id="PF13191"/>
    </source>
</evidence>
<dbReference type="PROSITE" id="PS50005">
    <property type="entry name" value="TPR"/>
    <property type="match status" value="2"/>
</dbReference>
<keyword evidence="1" id="KW-0677">Repeat</keyword>
<dbReference type="EMBL" id="BAABAT010000009">
    <property type="protein sequence ID" value="GAA4250250.1"/>
    <property type="molecule type" value="Genomic_DNA"/>
</dbReference>
<accession>A0ABP8D952</accession>
<dbReference type="InterPro" id="IPR024983">
    <property type="entry name" value="CHAT_dom"/>
</dbReference>
<dbReference type="PANTHER" id="PTHR45641:SF19">
    <property type="entry name" value="NEPHROCYSTIN-3"/>
    <property type="match status" value="1"/>
</dbReference>
<dbReference type="SUPFAM" id="SSF52540">
    <property type="entry name" value="P-loop containing nucleoside triphosphate hydrolases"/>
    <property type="match status" value="1"/>
</dbReference>
<dbReference type="Proteomes" id="UP001500620">
    <property type="component" value="Unassembled WGS sequence"/>
</dbReference>
<reference evidence="7" key="1">
    <citation type="journal article" date="2019" name="Int. J. Syst. Evol. Microbiol.">
        <title>The Global Catalogue of Microorganisms (GCM) 10K type strain sequencing project: providing services to taxonomists for standard genome sequencing and annotation.</title>
        <authorList>
            <consortium name="The Broad Institute Genomics Platform"/>
            <consortium name="The Broad Institute Genome Sequencing Center for Infectious Disease"/>
            <person name="Wu L."/>
            <person name="Ma J."/>
        </authorList>
    </citation>
    <scope>NUCLEOTIDE SEQUENCE [LARGE SCALE GENOMIC DNA]</scope>
    <source>
        <strain evidence="7">JCM 17441</strain>
    </source>
</reference>
<name>A0ABP8D952_9ACTN</name>
<gene>
    <name evidence="6" type="ORF">GCM10022255_038010</name>
</gene>
<dbReference type="Pfam" id="PF13191">
    <property type="entry name" value="AAA_16"/>
    <property type="match status" value="1"/>
</dbReference>
<dbReference type="InterPro" id="IPR019734">
    <property type="entry name" value="TPR_rpt"/>
</dbReference>
<evidence type="ECO:0000256" key="3">
    <source>
        <dbReference type="PROSITE-ProRule" id="PRU00339"/>
    </source>
</evidence>
<organism evidence="6 7">
    <name type="scientific">Dactylosporangium darangshiense</name>
    <dbReference type="NCBI Taxonomy" id="579108"/>
    <lineage>
        <taxon>Bacteria</taxon>
        <taxon>Bacillati</taxon>
        <taxon>Actinomycetota</taxon>
        <taxon>Actinomycetes</taxon>
        <taxon>Micromonosporales</taxon>
        <taxon>Micromonosporaceae</taxon>
        <taxon>Dactylosporangium</taxon>
    </lineage>
</organism>
<comment type="caution">
    <text evidence="6">The sequence shown here is derived from an EMBL/GenBank/DDBJ whole genome shotgun (WGS) entry which is preliminary data.</text>
</comment>
<dbReference type="InterPro" id="IPR027417">
    <property type="entry name" value="P-loop_NTPase"/>
</dbReference>
<evidence type="ECO:0000259" key="4">
    <source>
        <dbReference type="Pfam" id="PF12770"/>
    </source>
</evidence>
<evidence type="ECO:0000313" key="7">
    <source>
        <dbReference type="Proteomes" id="UP001500620"/>
    </source>
</evidence>
<dbReference type="PANTHER" id="PTHR45641">
    <property type="entry name" value="TETRATRICOPEPTIDE REPEAT PROTEIN (AFU_ORTHOLOGUE AFUA_6G03870)"/>
    <property type="match status" value="1"/>
</dbReference>
<dbReference type="Pfam" id="PF12770">
    <property type="entry name" value="CHAT"/>
    <property type="match status" value="1"/>
</dbReference>
<dbReference type="Gene3D" id="1.25.40.10">
    <property type="entry name" value="Tetratricopeptide repeat domain"/>
    <property type="match status" value="1"/>
</dbReference>
<dbReference type="Gene3D" id="3.40.50.300">
    <property type="entry name" value="P-loop containing nucleotide triphosphate hydrolases"/>
    <property type="match status" value="1"/>
</dbReference>